<proteinExistence type="predicted"/>
<name>A0A1M5I240_9FLAO</name>
<dbReference type="OrthoDB" id="1430047at2"/>
<feature type="chain" id="PRO_5009910970" description="DUF4249 domain-containing protein" evidence="1">
    <location>
        <begin position="21"/>
        <end position="281"/>
    </location>
</feature>
<dbReference type="EMBL" id="FQWL01000001">
    <property type="protein sequence ID" value="SHG22232.1"/>
    <property type="molecule type" value="Genomic_DNA"/>
</dbReference>
<dbReference type="InterPro" id="IPR025345">
    <property type="entry name" value="DUF4249"/>
</dbReference>
<keyword evidence="1" id="KW-0732">Signal</keyword>
<evidence type="ECO:0000313" key="3">
    <source>
        <dbReference type="Proteomes" id="UP000184532"/>
    </source>
</evidence>
<evidence type="ECO:0008006" key="4">
    <source>
        <dbReference type="Google" id="ProtNLM"/>
    </source>
</evidence>
<dbReference type="PROSITE" id="PS51257">
    <property type="entry name" value="PROKAR_LIPOPROTEIN"/>
    <property type="match status" value="1"/>
</dbReference>
<dbReference type="AlphaFoldDB" id="A0A1M5I240"/>
<protein>
    <recommendedName>
        <fullName evidence="4">DUF4249 domain-containing protein</fullName>
    </recommendedName>
</protein>
<evidence type="ECO:0000313" key="2">
    <source>
        <dbReference type="EMBL" id="SHG22232.1"/>
    </source>
</evidence>
<dbReference type="RefSeq" id="WP_073176203.1">
    <property type="nucleotide sequence ID" value="NZ_FQWL01000001.1"/>
</dbReference>
<accession>A0A1M5I240</accession>
<evidence type="ECO:0000256" key="1">
    <source>
        <dbReference type="SAM" id="SignalP"/>
    </source>
</evidence>
<organism evidence="2 3">
    <name type="scientific">Flagellimonas flava</name>
    <dbReference type="NCBI Taxonomy" id="570519"/>
    <lineage>
        <taxon>Bacteria</taxon>
        <taxon>Pseudomonadati</taxon>
        <taxon>Bacteroidota</taxon>
        <taxon>Flavobacteriia</taxon>
        <taxon>Flavobacteriales</taxon>
        <taxon>Flavobacteriaceae</taxon>
        <taxon>Flagellimonas</taxon>
    </lineage>
</organism>
<reference evidence="3" key="1">
    <citation type="submission" date="2016-11" db="EMBL/GenBank/DDBJ databases">
        <authorList>
            <person name="Varghese N."/>
            <person name="Submissions S."/>
        </authorList>
    </citation>
    <scope>NUCLEOTIDE SEQUENCE [LARGE SCALE GENOMIC DNA]</scope>
    <source>
        <strain evidence="3">DSM 22638</strain>
    </source>
</reference>
<dbReference type="STRING" id="570519.SAMN04488116_0373"/>
<feature type="signal peptide" evidence="1">
    <location>
        <begin position="1"/>
        <end position="20"/>
    </location>
</feature>
<gene>
    <name evidence="2" type="ORF">SAMN04488116_0373</name>
</gene>
<dbReference type="Proteomes" id="UP000184532">
    <property type="component" value="Unassembled WGS sequence"/>
</dbReference>
<keyword evidence="3" id="KW-1185">Reference proteome</keyword>
<sequence>MKRYYKILTFILLIAATSCTDVVEVDVPEAPSRLTIEASLDWEKGTTGNNQTILLSTSTPFYDNLSPAPVTGAVVRVTNNNSGAVFNFQDQNDGRYTTNTFIPVLGNSYTLNVTYNGERYTGTETLFSVTDISSITQSKEDGEDDEVLEVNVSFEDPEGVENYYFLRFQSRNDRLPELFDIKDEFIDGNEATFYYEKIEDEEDNIKEFEPGDIVDIKLLGISEDYYNYMQLLIEQFESAGNPFSATPVPLVGNCINEDDANNAPYGYFRVTQMVQDTFTFE</sequence>
<dbReference type="Pfam" id="PF14054">
    <property type="entry name" value="DUF4249"/>
    <property type="match status" value="1"/>
</dbReference>